<name>C5BI45_TERTT</name>
<accession>C5BI45</accession>
<dbReference type="STRING" id="377629.TERTU_4219"/>
<dbReference type="Proteomes" id="UP000009080">
    <property type="component" value="Chromosome"/>
</dbReference>
<dbReference type="Pfam" id="PF20075">
    <property type="entry name" value="DUF6471"/>
    <property type="match status" value="1"/>
</dbReference>
<reference evidence="2 3" key="1">
    <citation type="journal article" date="2009" name="PLoS ONE">
        <title>The complete genome of Teredinibacter turnerae T7901: an intracellular endosymbiont of marine wood-boring bivalves (shipworms).</title>
        <authorList>
            <person name="Yang J.C."/>
            <person name="Madupu R."/>
            <person name="Durkin A.S."/>
            <person name="Ekborg N.A."/>
            <person name="Pedamallu C.S."/>
            <person name="Hostetler J.B."/>
            <person name="Radune D."/>
            <person name="Toms B.S."/>
            <person name="Henrissat B."/>
            <person name="Coutinho P.M."/>
            <person name="Schwarz S."/>
            <person name="Field L."/>
            <person name="Trindade-Silva A.E."/>
            <person name="Soares C.A.G."/>
            <person name="Elshahawi S."/>
            <person name="Hanora A."/>
            <person name="Schmidt E.W."/>
            <person name="Haygood M.G."/>
            <person name="Posfai J."/>
            <person name="Benner J."/>
            <person name="Madinger C."/>
            <person name="Nove J."/>
            <person name="Anton B."/>
            <person name="Chaudhary K."/>
            <person name="Foster J."/>
            <person name="Holman A."/>
            <person name="Kumar S."/>
            <person name="Lessard P.A."/>
            <person name="Luyten Y.A."/>
            <person name="Slatko B."/>
            <person name="Wood N."/>
            <person name="Wu B."/>
            <person name="Teplitski M."/>
            <person name="Mougous J.D."/>
            <person name="Ward N."/>
            <person name="Eisen J.A."/>
            <person name="Badger J.H."/>
            <person name="Distel D.L."/>
        </authorList>
    </citation>
    <scope>NUCLEOTIDE SEQUENCE [LARGE SCALE GENOMIC DNA]</scope>
    <source>
        <strain evidence="3">ATCC 39867 / T7901</strain>
    </source>
</reference>
<evidence type="ECO:0000313" key="2">
    <source>
        <dbReference type="EMBL" id="ACR11947.1"/>
    </source>
</evidence>
<dbReference type="AlphaFoldDB" id="C5BI45"/>
<dbReference type="EMBL" id="CP001614">
    <property type="protein sequence ID" value="ACR11947.1"/>
    <property type="molecule type" value="Genomic_DNA"/>
</dbReference>
<dbReference type="HOGENOM" id="CLU_169481_1_0_6"/>
<gene>
    <name evidence="2" type="ordered locus">TERTU_4219</name>
</gene>
<evidence type="ECO:0000313" key="3">
    <source>
        <dbReference type="Proteomes" id="UP000009080"/>
    </source>
</evidence>
<dbReference type="GeneID" id="58407490"/>
<protein>
    <recommendedName>
        <fullName evidence="1">DUF6471 domain-containing protein</fullName>
    </recommendedName>
</protein>
<dbReference type="OrthoDB" id="5638603at2"/>
<dbReference type="KEGG" id="ttu:TERTU_4219"/>
<dbReference type="RefSeq" id="WP_015818059.1">
    <property type="nucleotide sequence ID" value="NC_012997.1"/>
</dbReference>
<organism evidence="2 3">
    <name type="scientific">Teredinibacter turnerae (strain ATCC 39867 / T7901)</name>
    <dbReference type="NCBI Taxonomy" id="377629"/>
    <lineage>
        <taxon>Bacteria</taxon>
        <taxon>Pseudomonadati</taxon>
        <taxon>Pseudomonadota</taxon>
        <taxon>Gammaproteobacteria</taxon>
        <taxon>Cellvibrionales</taxon>
        <taxon>Cellvibrionaceae</taxon>
        <taxon>Teredinibacter</taxon>
    </lineage>
</organism>
<evidence type="ECO:0000259" key="1">
    <source>
        <dbReference type="Pfam" id="PF20075"/>
    </source>
</evidence>
<dbReference type="InterPro" id="IPR045526">
    <property type="entry name" value="DUF6471"/>
</dbReference>
<proteinExistence type="predicted"/>
<dbReference type="eggNOG" id="ENOG5033HF6">
    <property type="taxonomic scope" value="Bacteria"/>
</dbReference>
<keyword evidence="3" id="KW-1185">Reference proteome</keyword>
<feature type="domain" description="DUF6471" evidence="1">
    <location>
        <begin position="16"/>
        <end position="79"/>
    </location>
</feature>
<sequence length="92" mass="10506">MKQDTSVQNRQQLAPYRNAITRYLRSALKLKGYTYQDLSRALLEHGVEITEDNLRNKFSRGTLSADLLLLILRLLDVDDVAATAMLNIVDKQ</sequence>